<comment type="caution">
    <text evidence="2">The sequence shown here is derived from an EMBL/GenBank/DDBJ whole genome shotgun (WGS) entry which is preliminary data.</text>
</comment>
<accession>A0A9P9WWI4</accession>
<evidence type="ECO:0000313" key="2">
    <source>
        <dbReference type="EMBL" id="KAI1880380.1"/>
    </source>
</evidence>
<dbReference type="EMBL" id="JAFIMR010000003">
    <property type="protein sequence ID" value="KAI1880380.1"/>
    <property type="molecule type" value="Genomic_DNA"/>
</dbReference>
<name>A0A9P9WWI4_9PEZI</name>
<dbReference type="InterPro" id="IPR010730">
    <property type="entry name" value="HET"/>
</dbReference>
<evidence type="ECO:0000313" key="3">
    <source>
        <dbReference type="Proteomes" id="UP000829685"/>
    </source>
</evidence>
<proteinExistence type="predicted"/>
<gene>
    <name evidence="2" type="ORF">JX265_002001</name>
</gene>
<dbReference type="Proteomes" id="UP000829685">
    <property type="component" value="Unassembled WGS sequence"/>
</dbReference>
<organism evidence="2 3">
    <name type="scientific">Neoarthrinium moseri</name>
    <dbReference type="NCBI Taxonomy" id="1658444"/>
    <lineage>
        <taxon>Eukaryota</taxon>
        <taxon>Fungi</taxon>
        <taxon>Dikarya</taxon>
        <taxon>Ascomycota</taxon>
        <taxon>Pezizomycotina</taxon>
        <taxon>Sordariomycetes</taxon>
        <taxon>Xylariomycetidae</taxon>
        <taxon>Amphisphaeriales</taxon>
        <taxon>Apiosporaceae</taxon>
        <taxon>Neoarthrinium</taxon>
    </lineage>
</organism>
<keyword evidence="3" id="KW-1185">Reference proteome</keyword>
<dbReference type="PANTHER" id="PTHR33112:SF15">
    <property type="entry name" value="HETEROKARYON INCOMPATIBILITY DOMAIN-CONTAINING PROTEIN"/>
    <property type="match status" value="1"/>
</dbReference>
<dbReference type="Pfam" id="PF06985">
    <property type="entry name" value="HET"/>
    <property type="match status" value="1"/>
</dbReference>
<dbReference type="AlphaFoldDB" id="A0A9P9WWI4"/>
<evidence type="ECO:0000259" key="1">
    <source>
        <dbReference type="Pfam" id="PF06985"/>
    </source>
</evidence>
<dbReference type="PANTHER" id="PTHR33112">
    <property type="entry name" value="DOMAIN PROTEIN, PUTATIVE-RELATED"/>
    <property type="match status" value="1"/>
</dbReference>
<protein>
    <recommendedName>
        <fullName evidence="1">Heterokaryon incompatibility domain-containing protein</fullName>
    </recommendedName>
</protein>
<reference evidence="2" key="1">
    <citation type="submission" date="2021-03" db="EMBL/GenBank/DDBJ databases">
        <title>Revisited historic fungal species revealed as producer of novel bioactive compounds through whole genome sequencing and comparative genomics.</title>
        <authorList>
            <person name="Vignolle G.A."/>
            <person name="Hochenegger N."/>
            <person name="Mach R.L."/>
            <person name="Mach-Aigner A.R."/>
            <person name="Javad Rahimi M."/>
            <person name="Salim K.A."/>
            <person name="Chan C.M."/>
            <person name="Lim L.B.L."/>
            <person name="Cai F."/>
            <person name="Druzhinina I.S."/>
            <person name="U'Ren J.M."/>
            <person name="Derntl C."/>
        </authorList>
    </citation>
    <scope>NUCLEOTIDE SEQUENCE</scope>
    <source>
        <strain evidence="2">TUCIM 5799</strain>
    </source>
</reference>
<sequence>MAKLCEKCSTFVAEWYTARCAASRNKSATPQKVVSPHHQTLAVVHASAIDECSLCYQLIQGLGYKDPIRQRDAKSGILTVDIDSPNSPHSIWLSYEVPRDEIHRGGWNIDLSGRKDDRNDESYKRVAYSTLTIVPALKPVLDYISGNLSCTKDALFLCKKWLQACQSNHPTCQVASPGPLPTRLIYIGGSCLKLCITEHIPQQSQYATLSHCWGLRKFTTLTTGNLSSFLNEIPVDALTKTFKHAVQITRALGLEYIWIDSMCIMQDSAHDWKRESALMADVYGNAEINIAATSAKDGTVGCFFERSGLWRCQICPDPQTGELFDICPGLTGSREDPLGSRGWVVQERYLARRMLHFTDEQIFWECDGNAACEVFPDGYPTFEHSKVLGYQDFRRIRKPFDFHRWTEVVSEYSKSKLTKRSDLFVALAGIARKFETALKSEYVCGSERFTLHAFVFGANVYGE</sequence>
<feature type="domain" description="Heterokaryon incompatibility" evidence="1">
    <location>
        <begin position="206"/>
        <end position="347"/>
    </location>
</feature>